<reference evidence="1" key="1">
    <citation type="submission" date="2022-07" db="EMBL/GenBank/DDBJ databases">
        <title>Genome Sequence of Phlebia brevispora.</title>
        <authorList>
            <person name="Buettner E."/>
        </authorList>
    </citation>
    <scope>NUCLEOTIDE SEQUENCE</scope>
    <source>
        <strain evidence="1">MPL23</strain>
    </source>
</reference>
<sequence>MAIWYTLHRRGMDISRFRPTTLNLPRHLSLTTQIRHISGANHSEPVDDCPGLPTLRRYGRLVHRDPYSKVYWSGSEKKTWMGLIGPMGQMCIGCTAKAVSEHAVAKRTSDHHAELLRRRVFSLASQPYTPSLFHLVPASSLVFAFFAHFRLLSTLAPAYAKLPAFYLLDAICKNVYEPYARLFTPVVVRLFLDTYELVDQNTRQKMDEMLLTWRTGAPNGRELFGVVPQLAIERQIWGGESTQNGVRYPRTARFATPGLIANVPQQSSRGGQPGISTQQVLSELDFVLNQKERLLQSNPYDKQSQTHVAVLHQLKKLVQTGVSQDELAQILGQLRTLAQPTQNAPPAPVAPAPPVAAVPPPVSQPYPPQATYPPPAPAPSNQYPVAQSIYPSQPAYPAPQSYAPPKPVPVAIPSSEPTASTSAPAPTALPVDVSSLFSALLKAGVVSSSSTPVGAGATAKDGTPVENSSVEANADYRQEILAVNIRLTSTDIVKQRPPIVKFLYDRLPSQCKQCGVRFPGDAAGKKKLQDHLDAHFRQNRKASQAAGRGLVA</sequence>
<organism evidence="1 2">
    <name type="scientific">Phlebia brevispora</name>
    <dbReference type="NCBI Taxonomy" id="194682"/>
    <lineage>
        <taxon>Eukaryota</taxon>
        <taxon>Fungi</taxon>
        <taxon>Dikarya</taxon>
        <taxon>Basidiomycota</taxon>
        <taxon>Agaricomycotina</taxon>
        <taxon>Agaricomycetes</taxon>
        <taxon>Polyporales</taxon>
        <taxon>Meruliaceae</taxon>
        <taxon>Phlebia</taxon>
    </lineage>
</organism>
<gene>
    <name evidence="1" type="ORF">NM688_g4281</name>
</gene>
<protein>
    <submittedName>
        <fullName evidence="1">Uncharacterized protein</fullName>
    </submittedName>
</protein>
<accession>A0ACC1T3I2</accession>
<name>A0ACC1T3I2_9APHY</name>
<comment type="caution">
    <text evidence="1">The sequence shown here is derived from an EMBL/GenBank/DDBJ whole genome shotgun (WGS) entry which is preliminary data.</text>
</comment>
<proteinExistence type="predicted"/>
<dbReference type="Proteomes" id="UP001148662">
    <property type="component" value="Unassembled WGS sequence"/>
</dbReference>
<keyword evidence="2" id="KW-1185">Reference proteome</keyword>
<evidence type="ECO:0000313" key="1">
    <source>
        <dbReference type="EMBL" id="KAJ3552195.1"/>
    </source>
</evidence>
<dbReference type="EMBL" id="JANHOG010000692">
    <property type="protein sequence ID" value="KAJ3552195.1"/>
    <property type="molecule type" value="Genomic_DNA"/>
</dbReference>
<evidence type="ECO:0000313" key="2">
    <source>
        <dbReference type="Proteomes" id="UP001148662"/>
    </source>
</evidence>